<dbReference type="EMBL" id="JACHWR010000002">
    <property type="protein sequence ID" value="MBB3043381.1"/>
    <property type="molecule type" value="Genomic_DNA"/>
</dbReference>
<accession>A0A7W4Z2Z7</accession>
<gene>
    <name evidence="1" type="ORF">FHU40_003199</name>
</gene>
<protein>
    <submittedName>
        <fullName evidence="1">Uncharacterized protein</fullName>
    </submittedName>
</protein>
<name>A0A7W4Z2Z7_9ACTN</name>
<evidence type="ECO:0000313" key="2">
    <source>
        <dbReference type="Proteomes" id="UP000589626"/>
    </source>
</evidence>
<evidence type="ECO:0000313" key="1">
    <source>
        <dbReference type="EMBL" id="MBB3043381.1"/>
    </source>
</evidence>
<comment type="caution">
    <text evidence="1">The sequence shown here is derived from an EMBL/GenBank/DDBJ whole genome shotgun (WGS) entry which is preliminary data.</text>
</comment>
<sequence length="250" mass="27507">MEGSGKWTEWQQVEPRLAGFASLEEAREGWRRRDKRCYQVVAGLTALGSRRGGDDDDAALAVAVLLEDGVNRVAMTLADVCEIDDVNATVWEEVKGAEPQVGCHAATYLLRRARQRLSRPAAGMVSRIDTTSLDARTETNNSLVLGSHTDGAGRSDQDRDLILAVPDVEDPVEDLADLLIWAREVGVIDTEQIDLLVELLAAENDGLAREEAQRVVGERHGVAMRTIRRRRDRTAARLRDAAPRYLAAIA</sequence>
<dbReference type="Proteomes" id="UP000589626">
    <property type="component" value="Unassembled WGS sequence"/>
</dbReference>
<dbReference type="RefSeq" id="WP_246390615.1">
    <property type="nucleotide sequence ID" value="NZ_JACHWR010000002.1"/>
</dbReference>
<reference evidence="1 2" key="1">
    <citation type="submission" date="2020-08" db="EMBL/GenBank/DDBJ databases">
        <title>Sequencing the genomes of 1000 actinobacteria strains.</title>
        <authorList>
            <person name="Klenk H.-P."/>
        </authorList>
    </citation>
    <scope>NUCLEOTIDE SEQUENCE [LARGE SCALE GENOMIC DNA]</scope>
    <source>
        <strain evidence="1 2">DSM 105498</strain>
    </source>
</reference>
<keyword evidence="2" id="KW-1185">Reference proteome</keyword>
<dbReference type="AlphaFoldDB" id="A0A7W4Z2Z7"/>
<proteinExistence type="predicted"/>
<organism evidence="1 2">
    <name type="scientific">Nocardioides soli</name>
    <dbReference type="NCBI Taxonomy" id="1036020"/>
    <lineage>
        <taxon>Bacteria</taxon>
        <taxon>Bacillati</taxon>
        <taxon>Actinomycetota</taxon>
        <taxon>Actinomycetes</taxon>
        <taxon>Propionibacteriales</taxon>
        <taxon>Nocardioidaceae</taxon>
        <taxon>Nocardioides</taxon>
    </lineage>
</organism>